<dbReference type="KEGG" id="lbc:LACBIDRAFT_334114"/>
<evidence type="ECO:0000313" key="2">
    <source>
        <dbReference type="EMBL" id="EDR00499.1"/>
    </source>
</evidence>
<accession>B0DY46</accession>
<name>B0DY46_LACBS</name>
<keyword evidence="3" id="KW-1185">Reference proteome</keyword>
<evidence type="ECO:0000256" key="1">
    <source>
        <dbReference type="SAM" id="MobiDB-lite"/>
    </source>
</evidence>
<dbReference type="EMBL" id="DS547149">
    <property type="protein sequence ID" value="EDR00499.1"/>
    <property type="molecule type" value="Genomic_DNA"/>
</dbReference>
<protein>
    <submittedName>
        <fullName evidence="2">Predicted protein</fullName>
    </submittedName>
</protein>
<dbReference type="GeneID" id="6084556"/>
<dbReference type="Proteomes" id="UP000001194">
    <property type="component" value="Unassembled WGS sequence"/>
</dbReference>
<dbReference type="AlphaFoldDB" id="B0DY46"/>
<dbReference type="InParanoid" id="B0DY46"/>
<dbReference type="HOGENOM" id="CLU_140103_0_0_1"/>
<gene>
    <name evidence="2" type="ORF">LACBIDRAFT_334114</name>
</gene>
<sequence length="124" mass="14748">MKLIDKYLDHLWDCEIYVIAIIMCPDRKMAWFKDQKLSAQRICQIKKIVVDRWNASYAPNEDVVPERTEDKKIQSKWDESQSSSGTYKYPMDHIQTYLKDDTVSTTAIREAGGYMKYWFHARDN</sequence>
<organism evidence="3">
    <name type="scientific">Laccaria bicolor (strain S238N-H82 / ATCC MYA-4686)</name>
    <name type="common">Bicoloured deceiver</name>
    <name type="synonym">Laccaria laccata var. bicolor</name>
    <dbReference type="NCBI Taxonomy" id="486041"/>
    <lineage>
        <taxon>Eukaryota</taxon>
        <taxon>Fungi</taxon>
        <taxon>Dikarya</taxon>
        <taxon>Basidiomycota</taxon>
        <taxon>Agaricomycotina</taxon>
        <taxon>Agaricomycetes</taxon>
        <taxon>Agaricomycetidae</taxon>
        <taxon>Agaricales</taxon>
        <taxon>Agaricineae</taxon>
        <taxon>Hydnangiaceae</taxon>
        <taxon>Laccaria</taxon>
    </lineage>
</organism>
<feature type="compositionally biased region" description="Basic and acidic residues" evidence="1">
    <location>
        <begin position="64"/>
        <end position="79"/>
    </location>
</feature>
<feature type="region of interest" description="Disordered" evidence="1">
    <location>
        <begin position="64"/>
        <end position="84"/>
    </location>
</feature>
<dbReference type="OrthoDB" id="3050260at2759"/>
<reference evidence="2 3" key="1">
    <citation type="journal article" date="2008" name="Nature">
        <title>The genome of Laccaria bicolor provides insights into mycorrhizal symbiosis.</title>
        <authorList>
            <person name="Martin F."/>
            <person name="Aerts A."/>
            <person name="Ahren D."/>
            <person name="Brun A."/>
            <person name="Danchin E.G.J."/>
            <person name="Duchaussoy F."/>
            <person name="Gibon J."/>
            <person name="Kohler A."/>
            <person name="Lindquist E."/>
            <person name="Pereda V."/>
            <person name="Salamov A."/>
            <person name="Shapiro H.J."/>
            <person name="Wuyts J."/>
            <person name="Blaudez D."/>
            <person name="Buee M."/>
            <person name="Brokstein P."/>
            <person name="Canbaeck B."/>
            <person name="Cohen D."/>
            <person name="Courty P.E."/>
            <person name="Coutinho P.M."/>
            <person name="Delaruelle C."/>
            <person name="Detter J.C."/>
            <person name="Deveau A."/>
            <person name="DiFazio S."/>
            <person name="Duplessis S."/>
            <person name="Fraissinet-Tachet L."/>
            <person name="Lucic E."/>
            <person name="Frey-Klett P."/>
            <person name="Fourrey C."/>
            <person name="Feussner I."/>
            <person name="Gay G."/>
            <person name="Grimwood J."/>
            <person name="Hoegger P.J."/>
            <person name="Jain P."/>
            <person name="Kilaru S."/>
            <person name="Labbe J."/>
            <person name="Lin Y.C."/>
            <person name="Legue V."/>
            <person name="Le Tacon F."/>
            <person name="Marmeisse R."/>
            <person name="Melayah D."/>
            <person name="Montanini B."/>
            <person name="Muratet M."/>
            <person name="Nehls U."/>
            <person name="Niculita-Hirzel H."/>
            <person name="Oudot-Le Secq M.P."/>
            <person name="Peter M."/>
            <person name="Quesneville H."/>
            <person name="Rajashekar B."/>
            <person name="Reich M."/>
            <person name="Rouhier N."/>
            <person name="Schmutz J."/>
            <person name="Yin T."/>
            <person name="Chalot M."/>
            <person name="Henrissat B."/>
            <person name="Kuees U."/>
            <person name="Lucas S."/>
            <person name="Van de Peer Y."/>
            <person name="Podila G.K."/>
            <person name="Polle A."/>
            <person name="Pukkila P.J."/>
            <person name="Richardson P.M."/>
            <person name="Rouze P."/>
            <person name="Sanders I.R."/>
            <person name="Stajich J.E."/>
            <person name="Tunlid A."/>
            <person name="Tuskan G."/>
            <person name="Grigoriev I.V."/>
        </authorList>
    </citation>
    <scope>NUCLEOTIDE SEQUENCE [LARGE SCALE GENOMIC DNA]</scope>
    <source>
        <strain evidence="3">S238N-H82 / ATCC MYA-4686</strain>
    </source>
</reference>
<proteinExistence type="predicted"/>
<dbReference type="RefSeq" id="XP_001888891.1">
    <property type="nucleotide sequence ID" value="XM_001888856.1"/>
</dbReference>
<evidence type="ECO:0000313" key="3">
    <source>
        <dbReference type="Proteomes" id="UP000001194"/>
    </source>
</evidence>